<dbReference type="OrthoDB" id="418142at2759"/>
<evidence type="ECO:0000256" key="1">
    <source>
        <dbReference type="ARBA" id="ARBA00007099"/>
    </source>
</evidence>
<evidence type="ECO:0000313" key="3">
    <source>
        <dbReference type="Proteomes" id="UP000230750"/>
    </source>
</evidence>
<keyword evidence="3" id="KW-1185">Reference proteome</keyword>
<organism evidence="2 3">
    <name type="scientific">Stichopus japonicus</name>
    <name type="common">Sea cucumber</name>
    <dbReference type="NCBI Taxonomy" id="307972"/>
    <lineage>
        <taxon>Eukaryota</taxon>
        <taxon>Metazoa</taxon>
        <taxon>Echinodermata</taxon>
        <taxon>Eleutherozoa</taxon>
        <taxon>Echinozoa</taxon>
        <taxon>Holothuroidea</taxon>
        <taxon>Aspidochirotacea</taxon>
        <taxon>Aspidochirotida</taxon>
        <taxon>Stichopodidae</taxon>
        <taxon>Apostichopus</taxon>
    </lineage>
</organism>
<sequence length="195" mass="22171">MICLSKIYDDHKDQFNILKELYHFEVPKSSNKEELRQIQEKRAAQLSDLKNAITWCLEGDVESTHTDTDNLPKSWQKMLGLIKDLKASSAEPLNGELLHMAGETTCDDEDDLPHHVSSYEEIGALMVQVQEVLSGIPKPIMVTIARSSLDDYCPKKQVGRIQELVIKMLNDLYTDVEVQKDYEDEIVSTSSETKT</sequence>
<name>A0A2G8JM76_STIJA</name>
<comment type="similarity">
    <text evidence="1">Belongs to the UPF0489 family.</text>
</comment>
<accession>A0A2G8JM76</accession>
<evidence type="ECO:0000313" key="2">
    <source>
        <dbReference type="EMBL" id="PIK36891.1"/>
    </source>
</evidence>
<dbReference type="PANTHER" id="PTHR13225">
    <property type="entry name" value="MISEXPRESSION SUPPRESSOR OF RAS 6"/>
    <property type="match status" value="1"/>
</dbReference>
<protein>
    <submittedName>
        <fullName evidence="2">Putative UPF0489 protein C5orf22-like</fullName>
    </submittedName>
</protein>
<dbReference type="AlphaFoldDB" id="A0A2G8JM76"/>
<dbReference type="InterPro" id="IPR024131">
    <property type="entry name" value="UPF0489"/>
</dbReference>
<proteinExistence type="inferred from homology"/>
<dbReference type="Proteomes" id="UP000230750">
    <property type="component" value="Unassembled WGS sequence"/>
</dbReference>
<dbReference type="STRING" id="307972.A0A2G8JM76"/>
<dbReference type="PANTHER" id="PTHR13225:SF3">
    <property type="entry name" value="UPF0489 PROTEIN C5ORF22"/>
    <property type="match status" value="1"/>
</dbReference>
<reference evidence="2 3" key="1">
    <citation type="journal article" date="2017" name="PLoS Biol.">
        <title>The sea cucumber genome provides insights into morphological evolution and visceral regeneration.</title>
        <authorList>
            <person name="Zhang X."/>
            <person name="Sun L."/>
            <person name="Yuan J."/>
            <person name="Sun Y."/>
            <person name="Gao Y."/>
            <person name="Zhang L."/>
            <person name="Li S."/>
            <person name="Dai H."/>
            <person name="Hamel J.F."/>
            <person name="Liu C."/>
            <person name="Yu Y."/>
            <person name="Liu S."/>
            <person name="Lin W."/>
            <person name="Guo K."/>
            <person name="Jin S."/>
            <person name="Xu P."/>
            <person name="Storey K.B."/>
            <person name="Huan P."/>
            <person name="Zhang T."/>
            <person name="Zhou Y."/>
            <person name="Zhang J."/>
            <person name="Lin C."/>
            <person name="Li X."/>
            <person name="Xing L."/>
            <person name="Huo D."/>
            <person name="Sun M."/>
            <person name="Wang L."/>
            <person name="Mercier A."/>
            <person name="Li F."/>
            <person name="Yang H."/>
            <person name="Xiang J."/>
        </authorList>
    </citation>
    <scope>NUCLEOTIDE SEQUENCE [LARGE SCALE GENOMIC DNA]</scope>
    <source>
        <strain evidence="2">Shaxun</strain>
        <tissue evidence="2">Muscle</tissue>
    </source>
</reference>
<gene>
    <name evidence="2" type="ORF">BSL78_26272</name>
</gene>
<comment type="caution">
    <text evidence="2">The sequence shown here is derived from an EMBL/GenBank/DDBJ whole genome shotgun (WGS) entry which is preliminary data.</text>
</comment>
<dbReference type="EMBL" id="MRZV01001599">
    <property type="protein sequence ID" value="PIK36891.1"/>
    <property type="molecule type" value="Genomic_DNA"/>
</dbReference>